<proteinExistence type="predicted"/>
<reference evidence="1" key="1">
    <citation type="journal article" date="2018" name="Genome Biol.">
        <title>SKESA: strategic k-mer extension for scrupulous assemblies.</title>
        <authorList>
            <person name="Souvorov A."/>
            <person name="Agarwala R."/>
            <person name="Lipman D.J."/>
        </authorList>
    </citation>
    <scope>NUCLEOTIDE SEQUENCE</scope>
    <source>
        <strain evidence="1">MA.1090601974</strain>
    </source>
</reference>
<evidence type="ECO:0000313" key="1">
    <source>
        <dbReference type="EMBL" id="HAF3249849.1"/>
    </source>
</evidence>
<reference evidence="1" key="2">
    <citation type="submission" date="2020-02" db="EMBL/GenBank/DDBJ databases">
        <authorList>
            <consortium name="NCBI Pathogen Detection Project"/>
        </authorList>
    </citation>
    <scope>NUCLEOTIDE SEQUENCE</scope>
    <source>
        <strain evidence="1">MA.1090601974</strain>
    </source>
</reference>
<dbReference type="AlphaFoldDB" id="A0A745KDK9"/>
<name>A0A745KDK9_SALER</name>
<gene>
    <name evidence="1" type="ORF">G8A59_000236</name>
</gene>
<sequence>MSLVKISLHNMMLNYSTKPNCHVVFCIRRRSVWGVNAMNGIKQPGWVGD</sequence>
<protein>
    <submittedName>
        <fullName evidence="1">Uncharacterized protein</fullName>
    </submittedName>
</protein>
<accession>A0A745KDK9</accession>
<comment type="caution">
    <text evidence="1">The sequence shown here is derived from an EMBL/GenBank/DDBJ whole genome shotgun (WGS) entry which is preliminary data.</text>
</comment>
<dbReference type="EMBL" id="DAAUUD010000001">
    <property type="protein sequence ID" value="HAF3249849.1"/>
    <property type="molecule type" value="Genomic_DNA"/>
</dbReference>
<organism evidence="1">
    <name type="scientific">Salmonella enterica</name>
    <name type="common">Salmonella choleraesuis</name>
    <dbReference type="NCBI Taxonomy" id="28901"/>
    <lineage>
        <taxon>Bacteria</taxon>
        <taxon>Pseudomonadati</taxon>
        <taxon>Pseudomonadota</taxon>
        <taxon>Gammaproteobacteria</taxon>
        <taxon>Enterobacterales</taxon>
        <taxon>Enterobacteriaceae</taxon>
        <taxon>Salmonella</taxon>
    </lineage>
</organism>